<keyword evidence="2" id="KW-0677">Repeat</keyword>
<feature type="domain" description="Phorbol-ester/DAG-type" evidence="7">
    <location>
        <begin position="307"/>
        <end position="362"/>
    </location>
</feature>
<dbReference type="PROSITE" id="PS50119">
    <property type="entry name" value="ZF_BBOX"/>
    <property type="match status" value="1"/>
</dbReference>
<feature type="region of interest" description="Disordered" evidence="6">
    <location>
        <begin position="769"/>
        <end position="803"/>
    </location>
</feature>
<evidence type="ECO:0000313" key="9">
    <source>
        <dbReference type="EMBL" id="CAA7044865.1"/>
    </source>
</evidence>
<evidence type="ECO:0000256" key="6">
    <source>
        <dbReference type="SAM" id="MobiDB-lite"/>
    </source>
</evidence>
<dbReference type="SMART" id="SM00249">
    <property type="entry name" value="PHD"/>
    <property type="match status" value="4"/>
</dbReference>
<dbReference type="AlphaFoldDB" id="A0A6D2JZU6"/>
<dbReference type="InterPro" id="IPR004146">
    <property type="entry name" value="DC1"/>
</dbReference>
<reference evidence="9" key="1">
    <citation type="submission" date="2020-01" db="EMBL/GenBank/DDBJ databases">
        <authorList>
            <person name="Mishra B."/>
        </authorList>
    </citation>
    <scope>NUCLEOTIDE SEQUENCE [LARGE SCALE GENOMIC DNA]</scope>
</reference>
<dbReference type="InterPro" id="IPR001965">
    <property type="entry name" value="Znf_PHD"/>
</dbReference>
<feature type="domain" description="Phorbol-ester/DAG-type" evidence="7">
    <location>
        <begin position="567"/>
        <end position="623"/>
    </location>
</feature>
<evidence type="ECO:0000259" key="8">
    <source>
        <dbReference type="PROSITE" id="PS50119"/>
    </source>
</evidence>
<keyword evidence="1" id="KW-0479">Metal-binding</keyword>
<sequence length="864" mass="97996">MEELKLKLKHCAHDCVLTSPEIVADGICNICYKDEPVEFACNNCNFDLCKTCSMIPPTVSHGFHPQHPLEFCIRKNEGTTRSMLCSGCGTLFSGSFYFKCKECEIYLHVGCGLLENITTGWDAEEIFHYSHVHSVRRCKPGLDSNASCLLCELPISPSAISYDCAQCSLFVHQHCLDLPREIQHPVHPAHPLIRLDFTYLCGDGIDCNACKLHIDGVPFGCPECNVYLHMRCADTLLRGLVYKSPQHRLFYRLTGADYDLTFLPCEICKGIDKISVDSYFHCMECDLRFHYECLGLPESIFRKSYHIHRLFCKTFQTRDDEDSMEYCGVCETLVHTGHPAYSCKTCDFVSHIECILHEEVPSPLYLKDLYSCGKEDVVTKPVDQEDISEAKKLESKLMVNGINHTHVLTLAGPRKARVCCYICHEEIFGRTWKCNVVIGRPWTNSACNPAKKVMNCGTCKAEIKSYNLFCRICNFIICTTCMVKAKHFLGESHRGKKLIGAWEGRCLLDRHFLVQVMVSRSYPMGCNFCDGRLSGITLSCMECDDIYHLRCTKLGRQKRFTSLLHSDHTLRLELMPRSNSNSTSTSISKCTSCKLSITKYGLCCYPCKLSFHIKCSELVEVSEDTGSSHRHTFYNYWIDDWKLARTCNVCSRVCGMSFYGCIDCNFNAHVECLGFPANVKNQLHKHTLELSFTSRSKKENCSHCGLPCDKRVYYCHHCEVVFHMECLMSTDESKAATKEEQLQDIYLMYIERHLLNLLGKDGSHNHRFGYKQGKPLLMEETDSTDEEDRSTSSGDESSRDLSPVHHYGLKLPRIRLGLDAKGLLKRPPILHHSGGLVISLLTLSLASPTLSQQIGSSVIVHTHK</sequence>
<evidence type="ECO:0000256" key="4">
    <source>
        <dbReference type="ARBA" id="ARBA00022833"/>
    </source>
</evidence>
<evidence type="ECO:0000256" key="2">
    <source>
        <dbReference type="ARBA" id="ARBA00022737"/>
    </source>
</evidence>
<comment type="caution">
    <text evidence="9">The sequence shown here is derived from an EMBL/GenBank/DDBJ whole genome shotgun (WGS) entry which is preliminary data.</text>
</comment>
<evidence type="ECO:0000259" key="7">
    <source>
        <dbReference type="PROSITE" id="PS50081"/>
    </source>
</evidence>
<accession>A0A6D2JZU6</accession>
<dbReference type="Pfam" id="PF03107">
    <property type="entry name" value="C1_2"/>
    <property type="match status" value="3"/>
</dbReference>
<dbReference type="InterPro" id="IPR000315">
    <property type="entry name" value="Znf_B-box"/>
</dbReference>
<feature type="compositionally biased region" description="Acidic residues" evidence="6">
    <location>
        <begin position="779"/>
        <end position="788"/>
    </location>
</feature>
<feature type="domain" description="B box-type" evidence="8">
    <location>
        <begin position="451"/>
        <end position="498"/>
    </location>
</feature>
<evidence type="ECO:0000256" key="3">
    <source>
        <dbReference type="ARBA" id="ARBA00022771"/>
    </source>
</evidence>
<keyword evidence="4" id="KW-0862">Zinc</keyword>
<dbReference type="PANTHER" id="PTHR46288:SF27">
    <property type="entry name" value="CYSTEINE_HISTIDINE-RICH C1 DOMAIN FAMILY PROTEIN"/>
    <property type="match status" value="1"/>
</dbReference>
<dbReference type="EMBL" id="CACVBM020001307">
    <property type="protein sequence ID" value="CAA7044865.1"/>
    <property type="molecule type" value="Genomic_DNA"/>
</dbReference>
<dbReference type="OrthoDB" id="308383at2759"/>
<keyword evidence="10" id="KW-1185">Reference proteome</keyword>
<evidence type="ECO:0008006" key="11">
    <source>
        <dbReference type="Google" id="ProtNLM"/>
    </source>
</evidence>
<dbReference type="PROSITE" id="PS50081">
    <property type="entry name" value="ZF_DAG_PE_2"/>
    <property type="match status" value="2"/>
</dbReference>
<dbReference type="Proteomes" id="UP000467841">
    <property type="component" value="Unassembled WGS sequence"/>
</dbReference>
<dbReference type="InterPro" id="IPR002219">
    <property type="entry name" value="PKC_DAG/PE"/>
</dbReference>
<name>A0A6D2JZU6_9BRAS</name>
<keyword evidence="3 5" id="KW-0863">Zinc-finger</keyword>
<gene>
    <name evidence="9" type="ORF">MERR_LOCUS32100</name>
</gene>
<dbReference type="GO" id="GO:0008270">
    <property type="term" value="F:zinc ion binding"/>
    <property type="evidence" value="ECO:0007669"/>
    <property type="project" value="UniProtKB-KW"/>
</dbReference>
<evidence type="ECO:0000256" key="5">
    <source>
        <dbReference type="PROSITE-ProRule" id="PRU00024"/>
    </source>
</evidence>
<proteinExistence type="predicted"/>
<evidence type="ECO:0000256" key="1">
    <source>
        <dbReference type="ARBA" id="ARBA00022723"/>
    </source>
</evidence>
<protein>
    <recommendedName>
        <fullName evidence="11">Phorbol-ester/DAG-type domain-containing protein</fullName>
    </recommendedName>
</protein>
<dbReference type="SMART" id="SM00109">
    <property type="entry name" value="C1"/>
    <property type="match status" value="5"/>
</dbReference>
<organism evidence="9 10">
    <name type="scientific">Microthlaspi erraticum</name>
    <dbReference type="NCBI Taxonomy" id="1685480"/>
    <lineage>
        <taxon>Eukaryota</taxon>
        <taxon>Viridiplantae</taxon>
        <taxon>Streptophyta</taxon>
        <taxon>Embryophyta</taxon>
        <taxon>Tracheophyta</taxon>
        <taxon>Spermatophyta</taxon>
        <taxon>Magnoliopsida</taxon>
        <taxon>eudicotyledons</taxon>
        <taxon>Gunneridae</taxon>
        <taxon>Pentapetalae</taxon>
        <taxon>rosids</taxon>
        <taxon>malvids</taxon>
        <taxon>Brassicales</taxon>
        <taxon>Brassicaceae</taxon>
        <taxon>Coluteocarpeae</taxon>
        <taxon>Microthlaspi</taxon>
    </lineage>
</organism>
<evidence type="ECO:0000313" key="10">
    <source>
        <dbReference type="Proteomes" id="UP000467841"/>
    </source>
</evidence>
<dbReference type="SUPFAM" id="SSF57889">
    <property type="entry name" value="Cysteine-rich domain"/>
    <property type="match status" value="6"/>
</dbReference>
<dbReference type="InterPro" id="IPR046349">
    <property type="entry name" value="C1-like_sf"/>
</dbReference>
<dbReference type="PANTHER" id="PTHR46288">
    <property type="entry name" value="PHORBOL-ESTER/DAG-TYPE DOMAIN-CONTAINING PROTEIN"/>
    <property type="match status" value="1"/>
</dbReference>